<feature type="compositionally biased region" description="Basic and acidic residues" evidence="1">
    <location>
        <begin position="1254"/>
        <end position="1265"/>
    </location>
</feature>
<feature type="compositionally biased region" description="Basic and acidic residues" evidence="1">
    <location>
        <begin position="1098"/>
        <end position="1116"/>
    </location>
</feature>
<sequence length="1461" mass="155037">MAVRYRPLLGPDTDNGQELEGPISPLSPTSTARSRSTTATGTASPLPSPTPSNYLTLAEQTFTPLSMEGSDFGMSENADDDGFGADAGNEEKETAAVLERAGLLRAPGAEKQTRMRAGSVLAGRGPGGSSSTAPGQGPATGATIVSAMVQSFEALQAARAATGYHLVPTKTTASGHRHPDTGLVSPPSTVSPSLSPSPSRSPALDRESTRNPGPSPAVSPSPPFSAAATRNVVGAHPAPPESSVAAQNSPRDENTGPKAASGLGNTIADAANPLVPSTTVSVDFALSTATPASTLIRSDSDNSPPRSPQFALPPEPLDHPIVRTSSTASLTITHPTPDPNRRSRSGAYLGNIAALEATAERLSMTSSIEEAIREEHNELKRSDSRRSSILAGSVSGRKTSSSDSGSVFSQPRLSIVSRQSSIVGLNSAARIGGYSPGGYIMSPHPSLTGASVRLRSGSKTSSIGVPGHGAEDAGSTGYTPDTVTGEAFPFVTRHGPGKSSTRSVASKLSYVEAAELEHPTALTHRAFEEADRAAATGMDLDDDDTIRASAYQHIEAQFADAFDDHANASQPMLSDDMDEATPRFELQDPHDQSAYDQRGMPQSDERPMTAASNATYEQAQNAFGDFDGVHCDPDADGFVPPPMPELLSDRRPPPRPKSYFDPSTGQQMLYYPAPVPAMLNLPPKLSKKPKAAARNMRRSELLSVMPQASRESRTWLPDPMEGLRGSRDDLPSMMDFMGNGLGARSLTSDRMSHIPDQQGENGVLARPSHARQPSETSTILAPVDSTSAAREIRRPQRLTDPVDKRQTQASQLEGLPPQLRASAFFDLPATVPRVEIKGGSAMATLDSILDASATAPVSAFTDHAFAGKLGSEVYGAEKKKKKKANNRKTVMASHSTPDLLHPDSVHEPKKRASHFSLLGGRRKQSQDLDADDGRTSVGLVNGEQGARRDGTSPVGEDQPLSPNEMDPDTDEESSGEEEEEEEELYQGPPTTLLAELQLRKQRNKMRTRPMAHAYTNGMHSTLLELDAVAEVERKARKGKRVNLAWEDPNANQDHNDEVDDEDVPLGMLAVAKAKGISPGNMDISAVMSEVHRPLGLMERRELEDNEPLSRRRERLQGRQSGLVPPTLDVVQQRISQLGISPYGSHGNLGLRSQSRLTLPMPSPGAGSVNGAADADDDEGETLAARKARLAAENPLPVARPVSGMFSSELLSQFGGPEEENGPSATDKGKGLDTGKAPGDVPEEEETLGQRRRRLQAEREAREREMAAAGLPVTQSRTMTLMPTTGNMEPSRLSRRLSMADVLGAHPSDATRIGMDPREEQRLRLEAETMRAQRDKDMKMAALRAQMPTAITTPSFGARTGGYMGGKFNDGSGGNPAAGGLGLGFGAGAAVMQQQRMSAIPPAAAGMYGMPMPAVGAQYAGGPMQMGFAPQGYGAPMPMAMQMNGQGGHVDMVEKWRQGVMP</sequence>
<name>A0AAJ0B3P6_9PEZI</name>
<feature type="compositionally biased region" description="Polar residues" evidence="1">
    <location>
        <begin position="323"/>
        <end position="334"/>
    </location>
</feature>
<feature type="region of interest" description="Disordered" evidence="1">
    <location>
        <begin position="624"/>
        <end position="665"/>
    </location>
</feature>
<protein>
    <submittedName>
        <fullName evidence="2">Uncharacterized protein</fullName>
    </submittedName>
</protein>
<evidence type="ECO:0000313" key="3">
    <source>
        <dbReference type="Proteomes" id="UP001239445"/>
    </source>
</evidence>
<feature type="compositionally biased region" description="Polar residues" evidence="1">
    <location>
        <begin position="771"/>
        <end position="788"/>
    </location>
</feature>
<proteinExistence type="predicted"/>
<feature type="compositionally biased region" description="Basic and acidic residues" evidence="1">
    <location>
        <begin position="375"/>
        <end position="386"/>
    </location>
</feature>
<feature type="compositionally biased region" description="Low complexity" evidence="1">
    <location>
        <begin position="185"/>
        <end position="202"/>
    </location>
</feature>
<feature type="region of interest" description="Disordered" evidence="1">
    <location>
        <begin position="1140"/>
        <end position="1180"/>
    </location>
</feature>
<organism evidence="2 3">
    <name type="scientific">Echria macrotheca</name>
    <dbReference type="NCBI Taxonomy" id="438768"/>
    <lineage>
        <taxon>Eukaryota</taxon>
        <taxon>Fungi</taxon>
        <taxon>Dikarya</taxon>
        <taxon>Ascomycota</taxon>
        <taxon>Pezizomycotina</taxon>
        <taxon>Sordariomycetes</taxon>
        <taxon>Sordariomycetidae</taxon>
        <taxon>Sordariales</taxon>
        <taxon>Schizotheciaceae</taxon>
        <taxon>Echria</taxon>
    </lineage>
</organism>
<feature type="compositionally biased region" description="Acidic residues" evidence="1">
    <location>
        <begin position="965"/>
        <end position="984"/>
    </location>
</feature>
<feature type="compositionally biased region" description="Polar residues" evidence="1">
    <location>
        <begin position="51"/>
        <end position="64"/>
    </location>
</feature>
<feature type="region of interest" description="Disordered" evidence="1">
    <location>
        <begin position="704"/>
        <end position="730"/>
    </location>
</feature>
<feature type="compositionally biased region" description="Low complexity" evidence="1">
    <location>
        <begin position="392"/>
        <end position="406"/>
    </location>
</feature>
<evidence type="ECO:0000313" key="2">
    <source>
        <dbReference type="EMBL" id="KAK1751115.1"/>
    </source>
</evidence>
<feature type="region of interest" description="Disordered" evidence="1">
    <location>
        <begin position="375"/>
        <end position="410"/>
    </location>
</feature>
<comment type="caution">
    <text evidence="2">The sequence shown here is derived from an EMBL/GenBank/DDBJ whole genome shotgun (WGS) entry which is preliminary data.</text>
</comment>
<feature type="compositionally biased region" description="Pro residues" evidence="1">
    <location>
        <begin position="213"/>
        <end position="223"/>
    </location>
</feature>
<feature type="region of interest" description="Disordered" evidence="1">
    <location>
        <begin position="586"/>
        <end position="611"/>
    </location>
</feature>
<keyword evidence="3" id="KW-1185">Reference proteome</keyword>
<feature type="region of interest" description="Disordered" evidence="1">
    <location>
        <begin position="1098"/>
        <end position="1124"/>
    </location>
</feature>
<feature type="region of interest" description="Disordered" evidence="1">
    <location>
        <begin position="756"/>
        <end position="810"/>
    </location>
</feature>
<feature type="region of interest" description="Disordered" evidence="1">
    <location>
        <begin position="1"/>
        <end position="140"/>
    </location>
</feature>
<feature type="region of interest" description="Disordered" evidence="1">
    <location>
        <begin position="877"/>
        <end position="992"/>
    </location>
</feature>
<evidence type="ECO:0000256" key="1">
    <source>
        <dbReference type="SAM" id="MobiDB-lite"/>
    </source>
</evidence>
<gene>
    <name evidence="2" type="ORF">QBC47DRAFT_84464</name>
</gene>
<feature type="region of interest" description="Disordered" evidence="1">
    <location>
        <begin position="294"/>
        <end position="346"/>
    </location>
</feature>
<dbReference type="EMBL" id="MU839843">
    <property type="protein sequence ID" value="KAK1751115.1"/>
    <property type="molecule type" value="Genomic_DNA"/>
</dbReference>
<dbReference type="Proteomes" id="UP001239445">
    <property type="component" value="Unassembled WGS sequence"/>
</dbReference>
<feature type="region of interest" description="Disordered" evidence="1">
    <location>
        <begin position="168"/>
        <end position="271"/>
    </location>
</feature>
<feature type="compositionally biased region" description="Low complexity" evidence="1">
    <location>
        <begin position="24"/>
        <end position="45"/>
    </location>
</feature>
<feature type="region of interest" description="Disordered" evidence="1">
    <location>
        <begin position="1211"/>
        <end position="1266"/>
    </location>
</feature>
<feature type="compositionally biased region" description="Pro residues" evidence="1">
    <location>
        <begin position="305"/>
        <end position="315"/>
    </location>
</feature>
<accession>A0AAJ0B3P6</accession>
<reference evidence="2" key="1">
    <citation type="submission" date="2023-06" db="EMBL/GenBank/DDBJ databases">
        <title>Genome-scale phylogeny and comparative genomics of the fungal order Sordariales.</title>
        <authorList>
            <consortium name="Lawrence Berkeley National Laboratory"/>
            <person name="Hensen N."/>
            <person name="Bonometti L."/>
            <person name="Westerberg I."/>
            <person name="Brannstrom I.O."/>
            <person name="Guillou S."/>
            <person name="Cros-Aarteil S."/>
            <person name="Calhoun S."/>
            <person name="Haridas S."/>
            <person name="Kuo A."/>
            <person name="Mondo S."/>
            <person name="Pangilinan J."/>
            <person name="Riley R."/>
            <person name="Labutti K."/>
            <person name="Andreopoulos B."/>
            <person name="Lipzen A."/>
            <person name="Chen C."/>
            <person name="Yanf M."/>
            <person name="Daum C."/>
            <person name="Ng V."/>
            <person name="Clum A."/>
            <person name="Steindorff A."/>
            <person name="Ohm R."/>
            <person name="Martin F."/>
            <person name="Silar P."/>
            <person name="Natvig D."/>
            <person name="Lalanne C."/>
            <person name="Gautier V."/>
            <person name="Ament-Velasquez S.L."/>
            <person name="Kruys A."/>
            <person name="Hutchinson M.I."/>
            <person name="Powell A.J."/>
            <person name="Barry K."/>
            <person name="Miller A.N."/>
            <person name="Grigoriev I.V."/>
            <person name="Debuchy R."/>
            <person name="Gladieux P."/>
            <person name="Thoren M.H."/>
            <person name="Johannesson H."/>
        </authorList>
    </citation>
    <scope>NUCLEOTIDE SEQUENCE</scope>
    <source>
        <strain evidence="2">PSN4</strain>
    </source>
</reference>